<dbReference type="OrthoDB" id="623670at2759"/>
<dbReference type="SUPFAM" id="SSF50685">
    <property type="entry name" value="Barwin-like endoglucanases"/>
    <property type="match status" value="1"/>
</dbReference>
<dbReference type="AlphaFoldDB" id="A0A8H6CQH0"/>
<protein>
    <recommendedName>
        <fullName evidence="4">Expansin-like EG45 domain-containing protein</fullName>
    </recommendedName>
</protein>
<keyword evidence="3" id="KW-1185">Reference proteome</keyword>
<evidence type="ECO:0008006" key="4">
    <source>
        <dbReference type="Google" id="ProtNLM"/>
    </source>
</evidence>
<dbReference type="RefSeq" id="XP_037159218.1">
    <property type="nucleotide sequence ID" value="XM_037313930.1"/>
</dbReference>
<proteinExistence type="predicted"/>
<evidence type="ECO:0000313" key="3">
    <source>
        <dbReference type="Proteomes" id="UP000578531"/>
    </source>
</evidence>
<organism evidence="2 3">
    <name type="scientific">Letharia columbiana</name>
    <dbReference type="NCBI Taxonomy" id="112416"/>
    <lineage>
        <taxon>Eukaryota</taxon>
        <taxon>Fungi</taxon>
        <taxon>Dikarya</taxon>
        <taxon>Ascomycota</taxon>
        <taxon>Pezizomycotina</taxon>
        <taxon>Lecanoromycetes</taxon>
        <taxon>OSLEUM clade</taxon>
        <taxon>Lecanoromycetidae</taxon>
        <taxon>Lecanorales</taxon>
        <taxon>Lecanorineae</taxon>
        <taxon>Parmeliaceae</taxon>
        <taxon>Letharia</taxon>
    </lineage>
</organism>
<name>A0A8H6CQH0_9LECA</name>
<evidence type="ECO:0000256" key="1">
    <source>
        <dbReference type="SAM" id="MobiDB-lite"/>
    </source>
</evidence>
<accession>A0A8H6CQH0</accession>
<dbReference type="InterPro" id="IPR036908">
    <property type="entry name" value="RlpA-like_sf"/>
</dbReference>
<dbReference type="Proteomes" id="UP000578531">
    <property type="component" value="Unassembled WGS sequence"/>
</dbReference>
<feature type="region of interest" description="Disordered" evidence="1">
    <location>
        <begin position="195"/>
        <end position="253"/>
    </location>
</feature>
<feature type="compositionally biased region" description="Acidic residues" evidence="1">
    <location>
        <begin position="243"/>
        <end position="253"/>
    </location>
</feature>
<comment type="caution">
    <text evidence="2">The sequence shown here is derived from an EMBL/GenBank/DDBJ whole genome shotgun (WGS) entry which is preliminary data.</text>
</comment>
<sequence>MLALFLALAGLAAAHPASVLNKRQSYVGIATFNDYSAQGNTNCGAKSGESGTYGAAASDVSPNISGGTCSGSMDLSECNGQSPVAGWTHPSCPTSNCGTCYTVTHTGSIGSSIGGVGNTVTVQIIDACASTSPSNYCKTDMPSTQRCGDSGTNQLDIDTSAYMALTGQAFGNGPTLNIAISPSCCPGDPGCSASTSSNAGSTSQTPATPASDPSPVSGGNVATDEKVAEKVAAPSKVQAVAPADDDSDPCPEL</sequence>
<dbReference type="GeneID" id="59293694"/>
<reference evidence="2 3" key="1">
    <citation type="journal article" date="2020" name="Genomics">
        <title>Complete, high-quality genomes from long-read metagenomic sequencing of two wolf lichen thalli reveals enigmatic genome architecture.</title>
        <authorList>
            <person name="McKenzie S.K."/>
            <person name="Walston R.F."/>
            <person name="Allen J.L."/>
        </authorList>
    </citation>
    <scope>NUCLEOTIDE SEQUENCE [LARGE SCALE GENOMIC DNA]</scope>
    <source>
        <strain evidence="2">WasteWater2</strain>
    </source>
</reference>
<dbReference type="EMBL" id="JACCJC010000082">
    <property type="protein sequence ID" value="KAF6227727.1"/>
    <property type="molecule type" value="Genomic_DNA"/>
</dbReference>
<evidence type="ECO:0000313" key="2">
    <source>
        <dbReference type="EMBL" id="KAF6227727.1"/>
    </source>
</evidence>
<gene>
    <name evidence="2" type="ORF">HO173_012057</name>
</gene>